<reference evidence="2 3" key="1">
    <citation type="submission" date="2019-01" db="EMBL/GenBank/DDBJ databases">
        <authorList>
            <person name="Ferrante I. M."/>
        </authorList>
    </citation>
    <scope>NUCLEOTIDE SEQUENCE [LARGE SCALE GENOMIC DNA]</scope>
    <source>
        <strain evidence="2 3">B856</strain>
    </source>
</reference>
<keyword evidence="3" id="KW-1185">Reference proteome</keyword>
<accession>A0A448ZAW4</accession>
<sequence>MFLKRSSKSEQKKRVRDRDCVGTAAIADSQQEVNARTFLYPSSGFVTRIEHSLLYAMIREPDIFPESAVLKAIEEENYSMYFYVRPERGKSVTEYDVSYAQLTATLALAAEEWDHNSEVPPVLCQKVSQCVLRYATNQGLDRKTELDDLLQPLYQYAVRREAKQSKKMMRWIVPALGASLLVGNPLPAYAALVSANLAQTKEIEKGQTSNTNTDRMMSTGERAANTEHASLLEEEYDDVSI</sequence>
<evidence type="ECO:0000313" key="3">
    <source>
        <dbReference type="Proteomes" id="UP000291116"/>
    </source>
</evidence>
<dbReference type="EMBL" id="CAACVS010000209">
    <property type="protein sequence ID" value="VEU39193.1"/>
    <property type="molecule type" value="Genomic_DNA"/>
</dbReference>
<organism evidence="2 3">
    <name type="scientific">Pseudo-nitzschia multistriata</name>
    <dbReference type="NCBI Taxonomy" id="183589"/>
    <lineage>
        <taxon>Eukaryota</taxon>
        <taxon>Sar</taxon>
        <taxon>Stramenopiles</taxon>
        <taxon>Ochrophyta</taxon>
        <taxon>Bacillariophyta</taxon>
        <taxon>Bacillariophyceae</taxon>
        <taxon>Bacillariophycidae</taxon>
        <taxon>Bacillariales</taxon>
        <taxon>Bacillariaceae</taxon>
        <taxon>Pseudo-nitzschia</taxon>
    </lineage>
</organism>
<dbReference type="Proteomes" id="UP000291116">
    <property type="component" value="Unassembled WGS sequence"/>
</dbReference>
<proteinExistence type="predicted"/>
<gene>
    <name evidence="2" type="ORF">PSNMU_V1.4_AUG-EV-PASAV3_0060340</name>
</gene>
<feature type="compositionally biased region" description="Polar residues" evidence="1">
    <location>
        <begin position="206"/>
        <end position="216"/>
    </location>
</feature>
<feature type="region of interest" description="Disordered" evidence="1">
    <location>
        <begin position="203"/>
        <end position="241"/>
    </location>
</feature>
<evidence type="ECO:0000313" key="2">
    <source>
        <dbReference type="EMBL" id="VEU39193.1"/>
    </source>
</evidence>
<dbReference type="OrthoDB" id="38060at2759"/>
<name>A0A448ZAW4_9STRA</name>
<evidence type="ECO:0000256" key="1">
    <source>
        <dbReference type="SAM" id="MobiDB-lite"/>
    </source>
</evidence>
<dbReference type="AlphaFoldDB" id="A0A448ZAW4"/>
<protein>
    <submittedName>
        <fullName evidence="2">Uncharacterized protein</fullName>
    </submittedName>
</protein>
<feature type="compositionally biased region" description="Acidic residues" evidence="1">
    <location>
        <begin position="232"/>
        <end position="241"/>
    </location>
</feature>